<evidence type="ECO:0000256" key="8">
    <source>
        <dbReference type="SAM" id="SignalP"/>
    </source>
</evidence>
<comment type="subcellular location">
    <subcellularLocation>
        <location evidence="1">Cell outer membrane</location>
        <topology evidence="1">Multi-pass membrane protein</topology>
    </subcellularLocation>
</comment>
<dbReference type="Proteomes" id="UP000321580">
    <property type="component" value="Unassembled WGS sequence"/>
</dbReference>
<evidence type="ECO:0000313" key="11">
    <source>
        <dbReference type="EMBL" id="TXB63162.1"/>
    </source>
</evidence>
<evidence type="ECO:0000256" key="4">
    <source>
        <dbReference type="ARBA" id="ARBA00022692"/>
    </source>
</evidence>
<dbReference type="EMBL" id="VOOR01000018">
    <property type="protein sequence ID" value="TXB63162.1"/>
    <property type="molecule type" value="Genomic_DNA"/>
</dbReference>
<dbReference type="InterPro" id="IPR037066">
    <property type="entry name" value="Plug_dom_sf"/>
</dbReference>
<dbReference type="GO" id="GO:0030246">
    <property type="term" value="F:carbohydrate binding"/>
    <property type="evidence" value="ECO:0007669"/>
    <property type="project" value="InterPro"/>
</dbReference>
<dbReference type="RefSeq" id="WP_147167412.1">
    <property type="nucleotide sequence ID" value="NZ_VOOR01000018.1"/>
</dbReference>
<keyword evidence="3" id="KW-1134">Transmembrane beta strand</keyword>
<feature type="chain" id="PRO_5022884216" evidence="8">
    <location>
        <begin position="23"/>
        <end position="815"/>
    </location>
</feature>
<accession>A0A5C6RP42</accession>
<dbReference type="AlphaFoldDB" id="A0A5C6RP42"/>
<evidence type="ECO:0000256" key="5">
    <source>
        <dbReference type="ARBA" id="ARBA00022729"/>
    </source>
</evidence>
<protein>
    <submittedName>
        <fullName evidence="11">TonB-dependent receptor</fullName>
    </submittedName>
</protein>
<keyword evidence="12" id="KW-1185">Reference proteome</keyword>
<name>A0A5C6RP42_9BACT</name>
<evidence type="ECO:0000313" key="12">
    <source>
        <dbReference type="Proteomes" id="UP000321580"/>
    </source>
</evidence>
<dbReference type="GO" id="GO:0009279">
    <property type="term" value="C:cell outer membrane"/>
    <property type="evidence" value="ECO:0007669"/>
    <property type="project" value="UniProtKB-SubCell"/>
</dbReference>
<dbReference type="GO" id="GO:0015344">
    <property type="term" value="F:siderophore uptake transmembrane transporter activity"/>
    <property type="evidence" value="ECO:0007669"/>
    <property type="project" value="TreeGrafter"/>
</dbReference>
<evidence type="ECO:0000259" key="10">
    <source>
        <dbReference type="Pfam" id="PF14905"/>
    </source>
</evidence>
<evidence type="ECO:0000256" key="3">
    <source>
        <dbReference type="ARBA" id="ARBA00022452"/>
    </source>
</evidence>
<evidence type="ECO:0000256" key="2">
    <source>
        <dbReference type="ARBA" id="ARBA00022448"/>
    </source>
</evidence>
<organism evidence="11 12">
    <name type="scientific">Phaeodactylibacter luteus</name>
    <dbReference type="NCBI Taxonomy" id="1564516"/>
    <lineage>
        <taxon>Bacteria</taxon>
        <taxon>Pseudomonadati</taxon>
        <taxon>Bacteroidota</taxon>
        <taxon>Saprospiria</taxon>
        <taxon>Saprospirales</taxon>
        <taxon>Haliscomenobacteraceae</taxon>
        <taxon>Phaeodactylibacter</taxon>
    </lineage>
</organism>
<reference evidence="11 12" key="1">
    <citation type="submission" date="2019-08" db="EMBL/GenBank/DDBJ databases">
        <title>Genome of Phaeodactylibacter luteus.</title>
        <authorList>
            <person name="Bowman J.P."/>
        </authorList>
    </citation>
    <scope>NUCLEOTIDE SEQUENCE [LARGE SCALE GENOMIC DNA]</scope>
    <source>
        <strain evidence="11 12">KCTC 42180</strain>
    </source>
</reference>
<dbReference type="PANTHER" id="PTHR30069:SF29">
    <property type="entry name" value="HEMOGLOBIN AND HEMOGLOBIN-HAPTOGLOBIN-BINDING PROTEIN 1-RELATED"/>
    <property type="match status" value="1"/>
</dbReference>
<feature type="domain" description="Outer membrane protein beta-barrel" evidence="10">
    <location>
        <begin position="379"/>
        <end position="789"/>
    </location>
</feature>
<comment type="caution">
    <text evidence="11">The sequence shown here is derived from an EMBL/GenBank/DDBJ whole genome shotgun (WGS) entry which is preliminary data.</text>
</comment>
<keyword evidence="5 8" id="KW-0732">Signal</keyword>
<keyword evidence="4" id="KW-0812">Transmembrane</keyword>
<evidence type="ECO:0000259" key="9">
    <source>
        <dbReference type="Pfam" id="PF07715"/>
    </source>
</evidence>
<keyword evidence="7" id="KW-0998">Cell outer membrane</keyword>
<keyword evidence="6" id="KW-0472">Membrane</keyword>
<sequence length="815" mass="91022">MKNFISLLSLSLALALIMPAWAQEGSLRGQLLDETKAPVPFANVILYQASDTAMVKVEVSDDAGLFRFQSLPVGEYLLKASYVGAADIWKAGIQLQPGAPYDLGALQFGSTSIELAEATVTARRAMVEVKPDRTVFNVQGTINSTGSDGLTLLRKAPGVTVDNNDNINVLGRSGVLLYVDGKRMPLSGEDLSSFLQNLPADQIDRIDIITSPGAKYEAEGNAGIIDIRLKKDDKVGANGSLNGTFSQGRFNRSNLNASGNFRNKHLNVFAAAGIAEGEGFNEMKFLSLQNGLRLDEINDHRHERQNFNYRLGADFFLGNKHTIGFLADGRGFNGEHRAFNRIEIFNLSISGEQPDSILVARNTSMDERQQQTFNLNYRFDNGKGRTLNIDADYGRFRNESVRFQPNQYFDANEGELLSEVINSFDTPTDIDIYTFKADYEQALWGGKMSTGLKLSKVVSDNTFLFFDVLAGEPVRNDNSSNLFNYDENVYAGYINYARQLGEKWNFTAGVRAEQTDATGDLQAFRPELQEPPVELNYLNFFPNVGLTWQAAPNHSLALNYGRRINRPDYNVLNPFNNQISELSYEKGNPFLQPEIVNNIELGYTLAYRYNFKLAYSKTTDQITRLMAPDENDPRAGFITWDNLASQTVVSFNASAPVQFSEKWNAYFNLSASHLDNQADYGNGAVVDLQAFTYTVYQQHTFNLPFQLQGEISGYYSGPGVWGGVFEYESNWSLNLGLQRKFFKDKLNLRVSADDLFYETGWDGRSDFAGLVSRGSGRWDSRRISVSMNYSFGNPNIKSRRRNTGLEDEAGRLGGD</sequence>
<dbReference type="Gene3D" id="2.170.130.10">
    <property type="entry name" value="TonB-dependent receptor, plug domain"/>
    <property type="match status" value="1"/>
</dbReference>
<dbReference type="InterPro" id="IPR013784">
    <property type="entry name" value="Carb-bd-like_fold"/>
</dbReference>
<keyword evidence="2" id="KW-0813">Transport</keyword>
<gene>
    <name evidence="11" type="ORF">FRY97_10150</name>
</gene>
<proteinExistence type="predicted"/>
<dbReference type="InterPro" id="IPR012910">
    <property type="entry name" value="Plug_dom"/>
</dbReference>
<evidence type="ECO:0000256" key="1">
    <source>
        <dbReference type="ARBA" id="ARBA00004571"/>
    </source>
</evidence>
<dbReference type="SUPFAM" id="SSF56935">
    <property type="entry name" value="Porins"/>
    <property type="match status" value="1"/>
</dbReference>
<dbReference type="InterPro" id="IPR036942">
    <property type="entry name" value="Beta-barrel_TonB_sf"/>
</dbReference>
<evidence type="ECO:0000256" key="7">
    <source>
        <dbReference type="ARBA" id="ARBA00023237"/>
    </source>
</evidence>
<dbReference type="InterPro" id="IPR039426">
    <property type="entry name" value="TonB-dep_rcpt-like"/>
</dbReference>
<keyword evidence="11" id="KW-0675">Receptor</keyword>
<dbReference type="Pfam" id="PF14905">
    <property type="entry name" value="OMP_b-brl_3"/>
    <property type="match status" value="1"/>
</dbReference>
<feature type="domain" description="TonB-dependent receptor plug" evidence="9">
    <location>
        <begin position="147"/>
        <end position="223"/>
    </location>
</feature>
<dbReference type="GO" id="GO:0044718">
    <property type="term" value="P:siderophore transmembrane transport"/>
    <property type="evidence" value="ECO:0007669"/>
    <property type="project" value="TreeGrafter"/>
</dbReference>
<feature type="signal peptide" evidence="8">
    <location>
        <begin position="1"/>
        <end position="22"/>
    </location>
</feature>
<dbReference type="Pfam" id="PF07715">
    <property type="entry name" value="Plug"/>
    <property type="match status" value="1"/>
</dbReference>
<dbReference type="PANTHER" id="PTHR30069">
    <property type="entry name" value="TONB-DEPENDENT OUTER MEMBRANE RECEPTOR"/>
    <property type="match status" value="1"/>
</dbReference>
<dbReference type="Pfam" id="PF13620">
    <property type="entry name" value="CarboxypepD_reg"/>
    <property type="match status" value="1"/>
</dbReference>
<dbReference type="OrthoDB" id="8764943at2"/>
<dbReference type="InterPro" id="IPR041700">
    <property type="entry name" value="OMP_b-brl_3"/>
</dbReference>
<dbReference type="Gene3D" id="2.40.170.20">
    <property type="entry name" value="TonB-dependent receptor, beta-barrel domain"/>
    <property type="match status" value="1"/>
</dbReference>
<dbReference type="SUPFAM" id="SSF49452">
    <property type="entry name" value="Starch-binding domain-like"/>
    <property type="match status" value="1"/>
</dbReference>
<evidence type="ECO:0000256" key="6">
    <source>
        <dbReference type="ARBA" id="ARBA00023136"/>
    </source>
</evidence>